<evidence type="ECO:0000313" key="2">
    <source>
        <dbReference type="EMBL" id="OAJ40804.1"/>
    </source>
</evidence>
<feature type="domain" description="PPM-type phosphatase" evidence="1">
    <location>
        <begin position="1"/>
        <end position="328"/>
    </location>
</feature>
<dbReference type="InterPro" id="IPR001932">
    <property type="entry name" value="PPM-type_phosphatase-like_dom"/>
</dbReference>
<dbReference type="InterPro" id="IPR015655">
    <property type="entry name" value="PP2C"/>
</dbReference>
<dbReference type="GO" id="GO:0004722">
    <property type="term" value="F:protein serine/threonine phosphatase activity"/>
    <property type="evidence" value="ECO:0007669"/>
    <property type="project" value="InterPro"/>
</dbReference>
<protein>
    <recommendedName>
        <fullName evidence="1">PPM-type phosphatase domain-containing protein</fullName>
    </recommendedName>
</protein>
<proteinExistence type="predicted"/>
<reference evidence="2 3" key="2">
    <citation type="submission" date="2016-05" db="EMBL/GenBank/DDBJ databases">
        <title>Lineage-specific infection strategies underlie the spectrum of fungal disease in amphibians.</title>
        <authorList>
            <person name="Cuomo C.A."/>
            <person name="Farrer R.A."/>
            <person name="James T."/>
            <person name="Longcore J."/>
            <person name="Birren B."/>
        </authorList>
    </citation>
    <scope>NUCLEOTIDE SEQUENCE [LARGE SCALE GENOMIC DNA]</scope>
    <source>
        <strain evidence="2 3">JEL423</strain>
    </source>
</reference>
<dbReference type="VEuPathDB" id="FungiDB:BDEG_24504"/>
<evidence type="ECO:0000259" key="1">
    <source>
        <dbReference type="PROSITE" id="PS51746"/>
    </source>
</evidence>
<dbReference type="PROSITE" id="PS51746">
    <property type="entry name" value="PPM_2"/>
    <property type="match status" value="1"/>
</dbReference>
<dbReference type="Gene3D" id="3.60.40.10">
    <property type="entry name" value="PPM-type phosphatase domain"/>
    <property type="match status" value="1"/>
</dbReference>
<evidence type="ECO:0000313" key="3">
    <source>
        <dbReference type="Proteomes" id="UP000077115"/>
    </source>
</evidence>
<dbReference type="SUPFAM" id="SSF81606">
    <property type="entry name" value="PP2C-like"/>
    <property type="match status" value="1"/>
</dbReference>
<dbReference type="InterPro" id="IPR036457">
    <property type="entry name" value="PPM-type-like_dom_sf"/>
</dbReference>
<dbReference type="Proteomes" id="UP000077115">
    <property type="component" value="Unassembled WGS sequence"/>
</dbReference>
<organism evidence="2 3">
    <name type="scientific">Batrachochytrium dendrobatidis (strain JEL423)</name>
    <dbReference type="NCBI Taxonomy" id="403673"/>
    <lineage>
        <taxon>Eukaryota</taxon>
        <taxon>Fungi</taxon>
        <taxon>Fungi incertae sedis</taxon>
        <taxon>Chytridiomycota</taxon>
        <taxon>Chytridiomycota incertae sedis</taxon>
        <taxon>Chytridiomycetes</taxon>
        <taxon>Rhizophydiales</taxon>
        <taxon>Rhizophydiales incertae sedis</taxon>
        <taxon>Batrachochytrium</taxon>
    </lineage>
</organism>
<accession>A0A177WMB9</accession>
<dbReference type="CDD" id="cd00143">
    <property type="entry name" value="PP2Cc"/>
    <property type="match status" value="1"/>
</dbReference>
<dbReference type="Pfam" id="PF00481">
    <property type="entry name" value="PP2C"/>
    <property type="match status" value="1"/>
</dbReference>
<dbReference type="PANTHER" id="PTHR47992">
    <property type="entry name" value="PROTEIN PHOSPHATASE"/>
    <property type="match status" value="1"/>
</dbReference>
<reference evidence="2 3" key="1">
    <citation type="submission" date="2006-10" db="EMBL/GenBank/DDBJ databases">
        <title>The Genome Sequence of Batrachochytrium dendrobatidis JEL423.</title>
        <authorList>
            <consortium name="The Broad Institute Genome Sequencing Platform"/>
            <person name="Birren B."/>
            <person name="Lander E."/>
            <person name="Galagan J."/>
            <person name="Cuomo C."/>
            <person name="Devon K."/>
            <person name="Jaffe D."/>
            <person name="Butler J."/>
            <person name="Alvarez P."/>
            <person name="Gnerre S."/>
            <person name="Grabherr M."/>
            <person name="Kleber M."/>
            <person name="Mauceli E."/>
            <person name="Brockman W."/>
            <person name="Young S."/>
            <person name="LaButti K."/>
            <person name="Sykes S."/>
            <person name="DeCaprio D."/>
            <person name="Crawford M."/>
            <person name="Koehrsen M."/>
            <person name="Engels R."/>
            <person name="Montgomery P."/>
            <person name="Pearson M."/>
            <person name="Howarth C."/>
            <person name="Larson L."/>
            <person name="White J."/>
            <person name="O'Leary S."/>
            <person name="Kodira C."/>
            <person name="Zeng Q."/>
            <person name="Yandava C."/>
            <person name="Alvarado L."/>
            <person name="Longcore J."/>
            <person name="James T."/>
        </authorList>
    </citation>
    <scope>NUCLEOTIDE SEQUENCE [LARGE SCALE GENOMIC DNA]</scope>
    <source>
        <strain evidence="2 3">JEL423</strain>
    </source>
</reference>
<dbReference type="EMBL" id="DS022305">
    <property type="protein sequence ID" value="OAJ40804.1"/>
    <property type="molecule type" value="Genomic_DNA"/>
</dbReference>
<dbReference type="AlphaFoldDB" id="A0A177WMB9"/>
<dbReference type="SMART" id="SM00332">
    <property type="entry name" value="PP2Cc"/>
    <property type="match status" value="1"/>
</dbReference>
<name>A0A177WMB9_BATDL</name>
<gene>
    <name evidence="2" type="ORF">BDEG_24504</name>
</gene>
<sequence length="349" mass="38911">MLDSANIYSELGHADTQCAEQLTELLPVALQKHLATSQDVPRALTDAFVAVDDHLLNLPFQALDGFDSMTIEQIAALPSTERIKIRDMILPALSGSCAVMGYIGKEDVYVAHAGDSRVVLGSMSNSGSWVASTLTNDHQVGNPNEMATLKKEHPDELETVAFRHCLDGPLRVIGGLVPTRAFGDARYKWPMAVQHKISALMKGLPSRRRQWPMLRYCLTPPYVHARPDISHVTLTPQDCFLVIASDGLFEELSNEHVVNIVGDFLNSSQNKTNSALYEIRHENVATHLLRQALKSGKYDDRHVSRLLTLRPSECRNWRDDILIQVVFLKPALKFLNSTLTLNTLPKLKE</sequence>